<keyword evidence="2" id="KW-0732">Signal</keyword>
<evidence type="ECO:0008006" key="5">
    <source>
        <dbReference type="Google" id="ProtNLM"/>
    </source>
</evidence>
<dbReference type="Proteomes" id="UP000799640">
    <property type="component" value="Unassembled WGS sequence"/>
</dbReference>
<name>A0A6G1IB28_9PEZI</name>
<dbReference type="EMBL" id="ML996687">
    <property type="protein sequence ID" value="KAF2405401.1"/>
    <property type="molecule type" value="Genomic_DNA"/>
</dbReference>
<proteinExistence type="predicted"/>
<sequence length="523" mass="55903">MALFLLNLAYLTALLLCTSRLALRIASRARRTRSVPRKRSTVLLTGSDPAVLATARALKSEGHIVLIADTERLPYLNALRYSLAVSRFIRLPAPVPPAKGRKGLFARLPFRDPKPSPPLSALLPKLITAHNISLWIPFSLPGPRTSHEATSSAVRTSTFCSIISPSPAISTLSKPRPFAAFVSSLETGIRVPKPETVNSRAEIHSRLWAAKHAPFVLTRQPRRRDSGMASPLRAALPALTTSNPGPAGAEREAETKTLTLPPAGSAAPVDACYAAVAVLPISPAQPWAMARVLSGVPAVASALISRGRVAVFSASTSATPLTYIPGQAEPAPVLADMTPVAADSKVSAALLSFVRAWAAGLNRLEGGEGAFHASFKFLVEEGEGERVWPLGVSFDPAPALALQAAADPKAARVLGAAYAAAAAGALDGETLLLPRAGKARRAYSLPPSVLNLVVRPWVRMWLLQESPMGVLRGWKRMAERVLGGEWREEMWSARDPGPWVWRWGVQTPVEWSLGGVGWAFGRR</sequence>
<evidence type="ECO:0000313" key="4">
    <source>
        <dbReference type="Proteomes" id="UP000799640"/>
    </source>
</evidence>
<feature type="chain" id="PRO_5026199615" description="DUF1776-domain-containing protein" evidence="2">
    <location>
        <begin position="23"/>
        <end position="523"/>
    </location>
</feature>
<dbReference type="AlphaFoldDB" id="A0A6G1IB28"/>
<accession>A0A6G1IB28</accession>
<feature type="signal peptide" evidence="2">
    <location>
        <begin position="1"/>
        <end position="22"/>
    </location>
</feature>
<gene>
    <name evidence="3" type="ORF">EJ06DRAFT_552796</name>
</gene>
<evidence type="ECO:0000313" key="3">
    <source>
        <dbReference type="EMBL" id="KAF2405401.1"/>
    </source>
</evidence>
<evidence type="ECO:0000256" key="2">
    <source>
        <dbReference type="SAM" id="SignalP"/>
    </source>
</evidence>
<protein>
    <recommendedName>
        <fullName evidence="5">DUF1776-domain-containing protein</fullName>
    </recommendedName>
</protein>
<feature type="region of interest" description="Disordered" evidence="1">
    <location>
        <begin position="221"/>
        <end position="251"/>
    </location>
</feature>
<organism evidence="3 4">
    <name type="scientific">Trichodelitschia bisporula</name>
    <dbReference type="NCBI Taxonomy" id="703511"/>
    <lineage>
        <taxon>Eukaryota</taxon>
        <taxon>Fungi</taxon>
        <taxon>Dikarya</taxon>
        <taxon>Ascomycota</taxon>
        <taxon>Pezizomycotina</taxon>
        <taxon>Dothideomycetes</taxon>
        <taxon>Dothideomycetes incertae sedis</taxon>
        <taxon>Phaeotrichales</taxon>
        <taxon>Phaeotrichaceae</taxon>
        <taxon>Trichodelitschia</taxon>
    </lineage>
</organism>
<keyword evidence="4" id="KW-1185">Reference proteome</keyword>
<evidence type="ECO:0000256" key="1">
    <source>
        <dbReference type="SAM" id="MobiDB-lite"/>
    </source>
</evidence>
<reference evidence="3" key="1">
    <citation type="journal article" date="2020" name="Stud. Mycol.">
        <title>101 Dothideomycetes genomes: a test case for predicting lifestyles and emergence of pathogens.</title>
        <authorList>
            <person name="Haridas S."/>
            <person name="Albert R."/>
            <person name="Binder M."/>
            <person name="Bloem J."/>
            <person name="Labutti K."/>
            <person name="Salamov A."/>
            <person name="Andreopoulos B."/>
            <person name="Baker S."/>
            <person name="Barry K."/>
            <person name="Bills G."/>
            <person name="Bluhm B."/>
            <person name="Cannon C."/>
            <person name="Castanera R."/>
            <person name="Culley D."/>
            <person name="Daum C."/>
            <person name="Ezra D."/>
            <person name="Gonzalez J."/>
            <person name="Henrissat B."/>
            <person name="Kuo A."/>
            <person name="Liang C."/>
            <person name="Lipzen A."/>
            <person name="Lutzoni F."/>
            <person name="Magnuson J."/>
            <person name="Mondo S."/>
            <person name="Nolan M."/>
            <person name="Ohm R."/>
            <person name="Pangilinan J."/>
            <person name="Park H.-J."/>
            <person name="Ramirez L."/>
            <person name="Alfaro M."/>
            <person name="Sun H."/>
            <person name="Tritt A."/>
            <person name="Yoshinaga Y."/>
            <person name="Zwiers L.-H."/>
            <person name="Turgeon B."/>
            <person name="Goodwin S."/>
            <person name="Spatafora J."/>
            <person name="Crous P."/>
            <person name="Grigoriev I."/>
        </authorList>
    </citation>
    <scope>NUCLEOTIDE SEQUENCE</scope>
    <source>
        <strain evidence="3">CBS 262.69</strain>
    </source>
</reference>
<dbReference type="OrthoDB" id="186626at2759"/>